<reference evidence="1" key="1">
    <citation type="journal article" date="2015" name="Nature">
        <title>Complex archaea that bridge the gap between prokaryotes and eukaryotes.</title>
        <authorList>
            <person name="Spang A."/>
            <person name="Saw J.H."/>
            <person name="Jorgensen S.L."/>
            <person name="Zaremba-Niedzwiedzka K."/>
            <person name="Martijn J."/>
            <person name="Lind A.E."/>
            <person name="van Eijk R."/>
            <person name="Schleper C."/>
            <person name="Guy L."/>
            <person name="Ettema T.J."/>
        </authorList>
    </citation>
    <scope>NUCLEOTIDE SEQUENCE</scope>
</reference>
<gene>
    <name evidence="1" type="ORF">LCGC14_0692940</name>
</gene>
<dbReference type="EMBL" id="LAZR01001451">
    <property type="protein sequence ID" value="KKN44447.1"/>
    <property type="molecule type" value="Genomic_DNA"/>
</dbReference>
<dbReference type="AlphaFoldDB" id="A0A0F9R591"/>
<proteinExistence type="predicted"/>
<protein>
    <submittedName>
        <fullName evidence="1">Uncharacterized protein</fullName>
    </submittedName>
</protein>
<name>A0A0F9R591_9ZZZZ</name>
<accession>A0A0F9R591</accession>
<comment type="caution">
    <text evidence="1">The sequence shown here is derived from an EMBL/GenBank/DDBJ whole genome shotgun (WGS) entry which is preliminary data.</text>
</comment>
<evidence type="ECO:0000313" key="1">
    <source>
        <dbReference type="EMBL" id="KKN44447.1"/>
    </source>
</evidence>
<sequence length="53" mass="6019">MSIRVGDHLVIKRDGVIITEADEAYHEFEVVEEPRYEPQGAVAAFRIYATVVK</sequence>
<organism evidence="1">
    <name type="scientific">marine sediment metagenome</name>
    <dbReference type="NCBI Taxonomy" id="412755"/>
    <lineage>
        <taxon>unclassified sequences</taxon>
        <taxon>metagenomes</taxon>
        <taxon>ecological metagenomes</taxon>
    </lineage>
</organism>